<name>A0A239SRS7_9STRE</name>
<feature type="domain" description="NADP-dependent oxidoreductase" evidence="7">
    <location>
        <begin position="26"/>
        <end position="259"/>
    </location>
</feature>
<dbReference type="EC" id="1.-.-.-" evidence="8"/>
<dbReference type="PRINTS" id="PR00069">
    <property type="entry name" value="ALDKETRDTASE"/>
</dbReference>
<dbReference type="KEGG" id="smen:SAMEA4412692_0937"/>
<gene>
    <name evidence="8" type="ORF">SAMEA4412692_00937</name>
</gene>
<keyword evidence="3 8" id="KW-0560">Oxidoreductase</keyword>
<accession>A0A239SRS7</accession>
<dbReference type="SUPFAM" id="SSF51430">
    <property type="entry name" value="NAD(P)-linked oxidoreductase"/>
    <property type="match status" value="1"/>
</dbReference>
<dbReference type="EMBL" id="LT906439">
    <property type="protein sequence ID" value="SNU88181.1"/>
    <property type="molecule type" value="Genomic_DNA"/>
</dbReference>
<dbReference type="PROSITE" id="PS00063">
    <property type="entry name" value="ALDOKETO_REDUCTASE_3"/>
    <property type="match status" value="1"/>
</dbReference>
<comment type="similarity">
    <text evidence="1">Belongs to the aldo/keto reductase family.</text>
</comment>
<dbReference type="PANTHER" id="PTHR43827">
    <property type="entry name" value="2,5-DIKETO-D-GLUCONIC ACID REDUCTASE"/>
    <property type="match status" value="1"/>
</dbReference>
<evidence type="ECO:0000256" key="4">
    <source>
        <dbReference type="PIRSR" id="PIRSR000097-1"/>
    </source>
</evidence>
<evidence type="ECO:0000259" key="7">
    <source>
        <dbReference type="Pfam" id="PF00248"/>
    </source>
</evidence>
<evidence type="ECO:0000256" key="2">
    <source>
        <dbReference type="ARBA" id="ARBA00022857"/>
    </source>
</evidence>
<evidence type="ECO:0000256" key="3">
    <source>
        <dbReference type="ARBA" id="ARBA00023002"/>
    </source>
</evidence>
<feature type="active site" description="Proton donor" evidence="4">
    <location>
        <position position="50"/>
    </location>
</feature>
<proteinExistence type="inferred from homology"/>
<organism evidence="8 9">
    <name type="scientific">Streptococcus merionis</name>
    <dbReference type="NCBI Taxonomy" id="400065"/>
    <lineage>
        <taxon>Bacteria</taxon>
        <taxon>Bacillati</taxon>
        <taxon>Bacillota</taxon>
        <taxon>Bacilli</taxon>
        <taxon>Lactobacillales</taxon>
        <taxon>Streptococcaceae</taxon>
        <taxon>Streptococcus</taxon>
    </lineage>
</organism>
<evidence type="ECO:0000313" key="9">
    <source>
        <dbReference type="Proteomes" id="UP000215185"/>
    </source>
</evidence>
<keyword evidence="2" id="KW-0521">NADP</keyword>
<feature type="site" description="Lowers pKa of active site Tyr" evidence="6">
    <location>
        <position position="75"/>
    </location>
</feature>
<evidence type="ECO:0000256" key="6">
    <source>
        <dbReference type="PIRSR" id="PIRSR000097-3"/>
    </source>
</evidence>
<dbReference type="eggNOG" id="COG0656">
    <property type="taxonomic scope" value="Bacteria"/>
</dbReference>
<dbReference type="CDD" id="cd19133">
    <property type="entry name" value="AKR_AKR5F1"/>
    <property type="match status" value="1"/>
</dbReference>
<sequence length="284" mass="31136">MTKTITLNDGNIIPAVGFGVFQIPADGSTYEAVSQALKAGYRHIDTAAAYFNEAEVGKAVRDSGIAREEIFVTSKLWLQDYGYDNAKKGIQSSLEKLGLDYIDLYLLHQPYGDVVGAWQALEEAKEAGLLKSIGVSNMTPKLYQAFVSQFKSKPAVNQVECNPYFQQKELRQVMSADGVKIECWAPLGQGNSDLLSEPVIVQLAEKYGKNPGQIILAFEVAEGFITLPKSVTPSRIVSNLDIFDIAFTPEELDQLRALDKGIGNHNPEAPGIGEHLLANYKIHD</sequence>
<protein>
    <submittedName>
        <fullName evidence="8">2,5-diketo-D-gluconic acid reductase</fullName>
        <ecNumber evidence="8">1.-.-.-</ecNumber>
    </submittedName>
</protein>
<dbReference type="OrthoDB" id="9804790at2"/>
<dbReference type="InterPro" id="IPR020471">
    <property type="entry name" value="AKR"/>
</dbReference>
<dbReference type="FunFam" id="3.20.20.100:FF:000015">
    <property type="entry name" value="Oxidoreductase, aldo/keto reductase family"/>
    <property type="match status" value="1"/>
</dbReference>
<dbReference type="Gene3D" id="3.20.20.100">
    <property type="entry name" value="NADP-dependent oxidoreductase domain"/>
    <property type="match status" value="1"/>
</dbReference>
<dbReference type="GO" id="GO:0016616">
    <property type="term" value="F:oxidoreductase activity, acting on the CH-OH group of donors, NAD or NADP as acceptor"/>
    <property type="evidence" value="ECO:0007669"/>
    <property type="project" value="UniProtKB-ARBA"/>
</dbReference>
<dbReference type="InterPro" id="IPR023210">
    <property type="entry name" value="NADP_OxRdtase_dom"/>
</dbReference>
<dbReference type="PANTHER" id="PTHR43827:SF3">
    <property type="entry name" value="NADP-DEPENDENT OXIDOREDUCTASE DOMAIN-CONTAINING PROTEIN"/>
    <property type="match status" value="1"/>
</dbReference>
<dbReference type="Proteomes" id="UP000215185">
    <property type="component" value="Chromosome 1"/>
</dbReference>
<dbReference type="InterPro" id="IPR018170">
    <property type="entry name" value="Aldo/ket_reductase_CS"/>
</dbReference>
<keyword evidence="9" id="KW-1185">Reference proteome</keyword>
<reference evidence="8 9" key="1">
    <citation type="submission" date="2017-06" db="EMBL/GenBank/DDBJ databases">
        <authorList>
            <consortium name="Pathogen Informatics"/>
        </authorList>
    </citation>
    <scope>NUCLEOTIDE SEQUENCE [LARGE SCALE GENOMIC DNA]</scope>
    <source>
        <strain evidence="8 9">NCTC13788</strain>
    </source>
</reference>
<dbReference type="PIRSF" id="PIRSF000097">
    <property type="entry name" value="AKR"/>
    <property type="match status" value="1"/>
</dbReference>
<evidence type="ECO:0000313" key="8">
    <source>
        <dbReference type="EMBL" id="SNU88181.1"/>
    </source>
</evidence>
<dbReference type="RefSeq" id="WP_018372841.1">
    <property type="nucleotide sequence ID" value="NZ_LT906439.1"/>
</dbReference>
<dbReference type="InterPro" id="IPR036812">
    <property type="entry name" value="NAD(P)_OxRdtase_dom_sf"/>
</dbReference>
<dbReference type="Pfam" id="PF00248">
    <property type="entry name" value="Aldo_ket_red"/>
    <property type="match status" value="1"/>
</dbReference>
<dbReference type="PROSITE" id="PS00798">
    <property type="entry name" value="ALDOKETO_REDUCTASE_1"/>
    <property type="match status" value="1"/>
</dbReference>
<feature type="binding site" evidence="5">
    <location>
        <position position="108"/>
    </location>
    <ligand>
        <name>substrate</name>
    </ligand>
</feature>
<dbReference type="AlphaFoldDB" id="A0A239SRS7"/>
<dbReference type="STRING" id="1123308.GCA_000380085_00277"/>
<evidence type="ECO:0000256" key="1">
    <source>
        <dbReference type="ARBA" id="ARBA00007905"/>
    </source>
</evidence>
<evidence type="ECO:0000256" key="5">
    <source>
        <dbReference type="PIRSR" id="PIRSR000097-2"/>
    </source>
</evidence>